<evidence type="ECO:0008006" key="4">
    <source>
        <dbReference type="Google" id="ProtNLM"/>
    </source>
</evidence>
<comment type="caution">
    <text evidence="2">The sequence shown here is derived from an EMBL/GenBank/DDBJ whole genome shotgun (WGS) entry which is preliminary data.</text>
</comment>
<evidence type="ECO:0000256" key="1">
    <source>
        <dbReference type="SAM" id="MobiDB-lite"/>
    </source>
</evidence>
<feature type="compositionally biased region" description="Low complexity" evidence="1">
    <location>
        <begin position="35"/>
        <end position="45"/>
    </location>
</feature>
<dbReference type="PROSITE" id="PS51257">
    <property type="entry name" value="PROKAR_LIPOPROTEIN"/>
    <property type="match status" value="1"/>
</dbReference>
<name>A0ABN3QW46_9ACTN</name>
<evidence type="ECO:0000313" key="3">
    <source>
        <dbReference type="Proteomes" id="UP001500151"/>
    </source>
</evidence>
<keyword evidence="3" id="KW-1185">Reference proteome</keyword>
<dbReference type="EMBL" id="BAAASJ010000032">
    <property type="protein sequence ID" value="GAA2636289.1"/>
    <property type="molecule type" value="Genomic_DNA"/>
</dbReference>
<feature type="region of interest" description="Disordered" evidence="1">
    <location>
        <begin position="24"/>
        <end position="155"/>
    </location>
</feature>
<reference evidence="2 3" key="1">
    <citation type="journal article" date="2019" name="Int. J. Syst. Evol. Microbiol.">
        <title>The Global Catalogue of Microorganisms (GCM) 10K type strain sequencing project: providing services to taxonomists for standard genome sequencing and annotation.</title>
        <authorList>
            <consortium name="The Broad Institute Genomics Platform"/>
            <consortium name="The Broad Institute Genome Sequencing Center for Infectious Disease"/>
            <person name="Wu L."/>
            <person name="Ma J."/>
        </authorList>
    </citation>
    <scope>NUCLEOTIDE SEQUENCE [LARGE SCALE GENOMIC DNA]</scope>
    <source>
        <strain evidence="2 3">JCM 4524</strain>
    </source>
</reference>
<organism evidence="2 3">
    <name type="scientific">Streptomyces vastus</name>
    <dbReference type="NCBI Taxonomy" id="285451"/>
    <lineage>
        <taxon>Bacteria</taxon>
        <taxon>Bacillati</taxon>
        <taxon>Actinomycetota</taxon>
        <taxon>Actinomycetes</taxon>
        <taxon>Kitasatosporales</taxon>
        <taxon>Streptomycetaceae</taxon>
        <taxon>Streptomyces</taxon>
    </lineage>
</organism>
<sequence>MHRSTTTATPLVTVAVSAVSGCLTVQYPPSPGVPAPASRPSSQQPEVRSDPHLVQAPAQEALERVGPPSRPSPSAATPRPTAPPPPTAAPRRIPTDPPRTTEPQSREQPPARRSDPHVRPRPGQANPGACDLGRTYGGWQPDSPQATICKETYGS</sequence>
<dbReference type="Proteomes" id="UP001500151">
    <property type="component" value="Unassembled WGS sequence"/>
</dbReference>
<proteinExistence type="predicted"/>
<accession>A0ABN3QW46</accession>
<feature type="compositionally biased region" description="Basic and acidic residues" evidence="1">
    <location>
        <begin position="109"/>
        <end position="118"/>
    </location>
</feature>
<protein>
    <recommendedName>
        <fullName evidence="4">Lipoprotein</fullName>
    </recommendedName>
</protein>
<gene>
    <name evidence="2" type="ORF">GCM10010307_33100</name>
</gene>
<evidence type="ECO:0000313" key="2">
    <source>
        <dbReference type="EMBL" id="GAA2636289.1"/>
    </source>
</evidence>